<dbReference type="EMBL" id="JAFIMR010000003">
    <property type="protein sequence ID" value="KAI1880228.1"/>
    <property type="molecule type" value="Genomic_DNA"/>
</dbReference>
<reference evidence="3" key="1">
    <citation type="submission" date="2021-03" db="EMBL/GenBank/DDBJ databases">
        <title>Revisited historic fungal species revealed as producer of novel bioactive compounds through whole genome sequencing and comparative genomics.</title>
        <authorList>
            <person name="Vignolle G.A."/>
            <person name="Hochenegger N."/>
            <person name="Mach R.L."/>
            <person name="Mach-Aigner A.R."/>
            <person name="Javad Rahimi M."/>
            <person name="Salim K.A."/>
            <person name="Chan C.M."/>
            <person name="Lim L.B.L."/>
            <person name="Cai F."/>
            <person name="Druzhinina I.S."/>
            <person name="U'Ren J.M."/>
            <person name="Derntl C."/>
        </authorList>
    </citation>
    <scope>NUCLEOTIDE SEQUENCE</scope>
    <source>
        <strain evidence="3">TUCIM 5799</strain>
    </source>
</reference>
<keyword evidence="4" id="KW-1185">Reference proteome</keyword>
<organism evidence="3 4">
    <name type="scientific">Neoarthrinium moseri</name>
    <dbReference type="NCBI Taxonomy" id="1658444"/>
    <lineage>
        <taxon>Eukaryota</taxon>
        <taxon>Fungi</taxon>
        <taxon>Dikarya</taxon>
        <taxon>Ascomycota</taxon>
        <taxon>Pezizomycotina</taxon>
        <taxon>Sordariomycetes</taxon>
        <taxon>Xylariomycetidae</taxon>
        <taxon>Amphisphaeriales</taxon>
        <taxon>Apiosporaceae</taxon>
        <taxon>Neoarthrinium</taxon>
    </lineage>
</organism>
<dbReference type="GO" id="GO:0005730">
    <property type="term" value="C:nucleolus"/>
    <property type="evidence" value="ECO:0007669"/>
    <property type="project" value="TreeGrafter"/>
</dbReference>
<feature type="region of interest" description="Disordered" evidence="1">
    <location>
        <begin position="163"/>
        <end position="182"/>
    </location>
</feature>
<dbReference type="PANTHER" id="PTHR15682">
    <property type="entry name" value="UNHEALTHY RIBOSOME BIOGENESIS PROTEIN 2 HOMOLOG"/>
    <property type="match status" value="1"/>
</dbReference>
<comment type="caution">
    <text evidence="3">The sequence shown here is derived from an EMBL/GenBank/DDBJ whole genome shotgun (WGS) entry which is preliminary data.</text>
</comment>
<evidence type="ECO:0000313" key="4">
    <source>
        <dbReference type="Proteomes" id="UP000829685"/>
    </source>
</evidence>
<gene>
    <name evidence="3" type="ORF">JX265_001849</name>
</gene>
<evidence type="ECO:0000313" key="3">
    <source>
        <dbReference type="EMBL" id="KAI1880228.1"/>
    </source>
</evidence>
<dbReference type="PANTHER" id="PTHR15682:SF2">
    <property type="entry name" value="UNHEALTHY RIBOSOME BIOGENESIS PROTEIN 2 HOMOLOG"/>
    <property type="match status" value="1"/>
</dbReference>
<sequence>MAEFWKFWAALDRRRGELGPEKQRQETDLQVQLRELRHAVLAHEAQMANGDFHVRQLALIKAARSLEQDTTRQFDEKINGIWQLLAAAKGGKSSAAEETILRWLLKHMDGAAESAEQLRRYPLAWTTLGCLFERIPLFSLSKIFIERRLLPVLKQSVKDVSKPQQKELVNGDAPAKRKRKRDEQPRFDIEYLRSPEALVGSATELFGALNQLLSRLEDAAAQKVEHITIGAEHVRSLFRVPASEAQELVAPLLWICARSLDTVQGGLSGQQQQWIRSLTTLWEFHLGSSEDPNEFASRLYFPCCVVLEKLRNLDSNQGSQPVRQLWIKQVERMLMKNLINPTRTVFVNGGGLGIFDVANAATLQRVSSCVQILWKLSLMAGRNSEDPESKSAHLSWTQSVFKLLLEFAVEHKAAKIVVLPMLDDAIVYNCPPDSDTLRRVCTSYGLEDAATNWLLVADIVKCDPDVFLLNDELLNTLFTRTSSVSSDDPNHSLLVHRVVNPMAEAFARARDLTAFVQRWHAQLSQLLNKSTKLSSNQSVWVDLSVRQQCGKLLQESLSTKQLSSLVDWLEGQDQANGSYLVILDAICQGVHDEAYISALGSRLFDISFQHKSQSQCSPEILSLRWRITGTTTRWVPSGEVHRIWKKTKADLSKVLSEGALSDRATYEAFTYCSNMCLVNLPHGPDLTVILTLARSFLQRLAAESESRRDTAVLSPFLNLALIWLPQLSQATDGNGTEWASEFMGTLFSRLGSRIAANDDEKQMQPLLEDAPTLPGVEDSISMVEQMISPIIDSLENANRWTQSTTVPKIAALLTFPKETLTKERRKQIMTSWKENKSHIDENAASDVTYAKLILRLLVQVMSQPTFYTGIAFADIRNISAYLSAGTVPYVDEVARLMISQIIANPEASPEYLRQMQLYVKDLDVEQIEDPEVPLILLKNIVVALDKSSTAESVKDVLDRRSVLKRLRELVEHSLSQLASKLKKPAKVDEGQDELLLLDLILRTTDSIKQDLASRPIKLSSKTVTRLENAGETLASRGIATGWKLQIFLAQNQKTPDSSILMTQASRPCQISPEDQWVNDLVDAVTRESDAASRLDVLAHLVSSSSAWQNPSVPYMIISRLIDTIQVTGPLSVSIAGSENFDLARLQVILIHTLSKSSSLEQFKNIAQVVELLLDKHANSMTQVNIEATLDAIASVCSASGPDIKDSNAAGEIFASLYRLAAIVIRRHRLRLEGHHHLLVTTLQALLRVLLANPSAPQSKQIASFTQPPWLETRLTARHAVKFTRLLTLICEPSAASVARRKNSSLDSATDVVKRSAGQYMFRVLMLYIKLQLEGDVPRDVRKELQTGFYSILSVTPESCLRIMNESMDASGRAIFRTTYADFKKFGKWTGI</sequence>
<accession>A0A9P9WWA2</accession>
<evidence type="ECO:0000256" key="1">
    <source>
        <dbReference type="SAM" id="MobiDB-lite"/>
    </source>
</evidence>
<dbReference type="Proteomes" id="UP000829685">
    <property type="component" value="Unassembled WGS sequence"/>
</dbReference>
<dbReference type="Pfam" id="PF10441">
    <property type="entry name" value="Urb2"/>
    <property type="match status" value="1"/>
</dbReference>
<dbReference type="InterPro" id="IPR018849">
    <property type="entry name" value="Urb2/Npa2_C"/>
</dbReference>
<proteinExistence type="predicted"/>
<feature type="domain" description="Nucleolar 27S pre-rRNA processing Urb2/Npa2 C-terminal" evidence="2">
    <location>
        <begin position="1164"/>
        <end position="1390"/>
    </location>
</feature>
<dbReference type="GO" id="GO:0042254">
    <property type="term" value="P:ribosome biogenesis"/>
    <property type="evidence" value="ECO:0007669"/>
    <property type="project" value="TreeGrafter"/>
</dbReference>
<protein>
    <recommendedName>
        <fullName evidence="2">Nucleolar 27S pre-rRNA processing Urb2/Npa2 C-terminal domain-containing protein</fullName>
    </recommendedName>
</protein>
<dbReference type="InterPro" id="IPR052609">
    <property type="entry name" value="Ribosome_Biogenesis_Reg"/>
</dbReference>
<name>A0A9P9WWA2_9PEZI</name>
<evidence type="ECO:0000259" key="2">
    <source>
        <dbReference type="Pfam" id="PF10441"/>
    </source>
</evidence>